<keyword evidence="4" id="KW-0963">Cytoplasm</keyword>
<evidence type="ECO:0000256" key="2">
    <source>
        <dbReference type="ARBA" id="ARBA00004496"/>
    </source>
</evidence>
<dbReference type="PANTHER" id="PTHR10130">
    <property type="entry name" value="PEROXISOMAL TARGETING SIGNAL 1 RECEPTOR PEX5"/>
    <property type="match status" value="1"/>
</dbReference>
<dbReference type="Pfam" id="PF22860">
    <property type="entry name" value="DUF7017"/>
    <property type="match status" value="1"/>
</dbReference>
<feature type="repeat" description="TPR" evidence="8">
    <location>
        <begin position="168"/>
        <end position="201"/>
    </location>
</feature>
<dbReference type="Proteomes" id="UP001448207">
    <property type="component" value="Unassembled WGS sequence"/>
</dbReference>
<gene>
    <name evidence="9" type="ORF">J3Q64DRAFT_1649272</name>
</gene>
<evidence type="ECO:0000256" key="8">
    <source>
        <dbReference type="PROSITE-ProRule" id="PRU00339"/>
    </source>
</evidence>
<keyword evidence="6 8" id="KW-0802">TPR repeat</keyword>
<sequence length="284" mass="32896">MELYQPFYQPPQDSFLDISEKAQQEKDEKSAETWYQLGCRYQENEYGKAAINAFDKSVQRDPSLTDAWLGLAVSYTNEKCPDKVYDSLEKWIENHPNYQYLAKHYEYMDNERHDIITSLFLDAARSSPGEGMDPDIQICLGILFTLSGEHDKVIDCFKAALASKPEDFLLWNKLGATLAHSQDMEGALEIYFHALELNPNSVRVRYNIAFSCMRLGQHKEAVEHLLIALTLRQRNIAKIHPKIPVTQDSLWNTLKMLMYILNNDELAIHCDTQNLDAFRVKYEF</sequence>
<evidence type="ECO:0000256" key="1">
    <source>
        <dbReference type="ARBA" id="ARBA00004275"/>
    </source>
</evidence>
<dbReference type="PANTHER" id="PTHR10130:SF0">
    <property type="entry name" value="GH08708P"/>
    <property type="match status" value="1"/>
</dbReference>
<dbReference type="EMBL" id="JBCLYO010000042">
    <property type="protein sequence ID" value="KAL0074428.1"/>
    <property type="molecule type" value="Genomic_DNA"/>
</dbReference>
<evidence type="ECO:0000256" key="3">
    <source>
        <dbReference type="ARBA" id="ARBA00005348"/>
    </source>
</evidence>
<dbReference type="PROSITE" id="PS50005">
    <property type="entry name" value="TPR"/>
    <property type="match status" value="3"/>
</dbReference>
<evidence type="ECO:0000313" key="10">
    <source>
        <dbReference type="Proteomes" id="UP001448207"/>
    </source>
</evidence>
<comment type="similarity">
    <text evidence="3">Belongs to the peroxisomal targeting signal receptor family.</text>
</comment>
<evidence type="ECO:0008006" key="11">
    <source>
        <dbReference type="Google" id="ProtNLM"/>
    </source>
</evidence>
<comment type="caution">
    <text evidence="9">The sequence shown here is derived from an EMBL/GenBank/DDBJ whole genome shotgun (WGS) entry which is preliminary data.</text>
</comment>
<accession>A0ABR3AI27</accession>
<dbReference type="InterPro" id="IPR019734">
    <property type="entry name" value="TPR_rpt"/>
</dbReference>
<keyword evidence="10" id="KW-1185">Reference proteome</keyword>
<keyword evidence="7" id="KW-0576">Peroxisome</keyword>
<dbReference type="SUPFAM" id="SSF48452">
    <property type="entry name" value="TPR-like"/>
    <property type="match status" value="1"/>
</dbReference>
<dbReference type="SMART" id="SM00028">
    <property type="entry name" value="TPR"/>
    <property type="match status" value="5"/>
</dbReference>
<reference evidence="9 10" key="1">
    <citation type="submission" date="2024-04" db="EMBL/GenBank/DDBJ databases">
        <title>Symmetric and asymmetric DNA N6-adenine methylation regulates different biological responses in Mucorales.</title>
        <authorList>
            <consortium name="Lawrence Berkeley National Laboratory"/>
            <person name="Lax C."/>
            <person name="Mondo S.J."/>
            <person name="Osorio-Concepcion M."/>
            <person name="Muszewska A."/>
            <person name="Corrochano-Luque M."/>
            <person name="Gutierrez G."/>
            <person name="Riley R."/>
            <person name="Lipzen A."/>
            <person name="Guo J."/>
            <person name="Hundley H."/>
            <person name="Amirebrahimi M."/>
            <person name="Ng V."/>
            <person name="Lorenzo-Gutierrez D."/>
            <person name="Binder U."/>
            <person name="Yang J."/>
            <person name="Song Y."/>
            <person name="Canovas D."/>
            <person name="Navarro E."/>
            <person name="Freitag M."/>
            <person name="Gabaldon T."/>
            <person name="Grigoriev I.V."/>
            <person name="Corrochano L.M."/>
            <person name="Nicolas F.E."/>
            <person name="Garre V."/>
        </authorList>
    </citation>
    <scope>NUCLEOTIDE SEQUENCE [LARGE SCALE GENOMIC DNA]</scope>
    <source>
        <strain evidence="9 10">L51</strain>
    </source>
</reference>
<evidence type="ECO:0000256" key="5">
    <source>
        <dbReference type="ARBA" id="ARBA00022737"/>
    </source>
</evidence>
<evidence type="ECO:0000256" key="6">
    <source>
        <dbReference type="ARBA" id="ARBA00022803"/>
    </source>
</evidence>
<organism evidence="9 10">
    <name type="scientific">Phycomyces blakesleeanus</name>
    <dbReference type="NCBI Taxonomy" id="4837"/>
    <lineage>
        <taxon>Eukaryota</taxon>
        <taxon>Fungi</taxon>
        <taxon>Fungi incertae sedis</taxon>
        <taxon>Mucoromycota</taxon>
        <taxon>Mucoromycotina</taxon>
        <taxon>Mucoromycetes</taxon>
        <taxon>Mucorales</taxon>
        <taxon>Phycomycetaceae</taxon>
        <taxon>Phycomyces</taxon>
    </lineage>
</organism>
<dbReference type="InterPro" id="IPR024111">
    <property type="entry name" value="PEX5/PEX5L"/>
</dbReference>
<evidence type="ECO:0000256" key="7">
    <source>
        <dbReference type="ARBA" id="ARBA00023140"/>
    </source>
</evidence>
<keyword evidence="5" id="KW-0677">Repeat</keyword>
<comment type="subcellular location">
    <subcellularLocation>
        <location evidence="2">Cytoplasm</location>
    </subcellularLocation>
    <subcellularLocation>
        <location evidence="1">Peroxisome</location>
    </subcellularLocation>
</comment>
<protein>
    <recommendedName>
        <fullName evidence="11">Peroxin-5</fullName>
    </recommendedName>
</protein>
<dbReference type="Pfam" id="PF13181">
    <property type="entry name" value="TPR_8"/>
    <property type="match status" value="1"/>
</dbReference>
<feature type="repeat" description="TPR" evidence="8">
    <location>
        <begin position="134"/>
        <end position="167"/>
    </location>
</feature>
<dbReference type="InterPro" id="IPR011990">
    <property type="entry name" value="TPR-like_helical_dom_sf"/>
</dbReference>
<feature type="repeat" description="TPR" evidence="8">
    <location>
        <begin position="31"/>
        <end position="64"/>
    </location>
</feature>
<proteinExistence type="inferred from homology"/>
<name>A0ABR3AI27_PHYBL</name>
<evidence type="ECO:0000313" key="9">
    <source>
        <dbReference type="EMBL" id="KAL0074428.1"/>
    </source>
</evidence>
<dbReference type="InterPro" id="IPR054283">
    <property type="entry name" value="DUF7017"/>
</dbReference>
<dbReference type="Gene3D" id="1.25.40.10">
    <property type="entry name" value="Tetratricopeptide repeat domain"/>
    <property type="match status" value="1"/>
</dbReference>
<evidence type="ECO:0000256" key="4">
    <source>
        <dbReference type="ARBA" id="ARBA00022490"/>
    </source>
</evidence>